<organism evidence="1 2">
    <name type="scientific">Hygrophoropsis aurantiaca</name>
    <dbReference type="NCBI Taxonomy" id="72124"/>
    <lineage>
        <taxon>Eukaryota</taxon>
        <taxon>Fungi</taxon>
        <taxon>Dikarya</taxon>
        <taxon>Basidiomycota</taxon>
        <taxon>Agaricomycotina</taxon>
        <taxon>Agaricomycetes</taxon>
        <taxon>Agaricomycetidae</taxon>
        <taxon>Boletales</taxon>
        <taxon>Coniophorineae</taxon>
        <taxon>Hygrophoropsidaceae</taxon>
        <taxon>Hygrophoropsis</taxon>
    </lineage>
</organism>
<evidence type="ECO:0000313" key="1">
    <source>
        <dbReference type="EMBL" id="KAH7903856.1"/>
    </source>
</evidence>
<gene>
    <name evidence="1" type="ORF">BJ138DRAFT_1119984</name>
</gene>
<proteinExistence type="predicted"/>
<reference evidence="1" key="1">
    <citation type="journal article" date="2021" name="New Phytol.">
        <title>Evolutionary innovations through gain and loss of genes in the ectomycorrhizal Boletales.</title>
        <authorList>
            <person name="Wu G."/>
            <person name="Miyauchi S."/>
            <person name="Morin E."/>
            <person name="Kuo A."/>
            <person name="Drula E."/>
            <person name="Varga T."/>
            <person name="Kohler A."/>
            <person name="Feng B."/>
            <person name="Cao Y."/>
            <person name="Lipzen A."/>
            <person name="Daum C."/>
            <person name="Hundley H."/>
            <person name="Pangilinan J."/>
            <person name="Johnson J."/>
            <person name="Barry K."/>
            <person name="LaButti K."/>
            <person name="Ng V."/>
            <person name="Ahrendt S."/>
            <person name="Min B."/>
            <person name="Choi I.G."/>
            <person name="Park H."/>
            <person name="Plett J.M."/>
            <person name="Magnuson J."/>
            <person name="Spatafora J.W."/>
            <person name="Nagy L.G."/>
            <person name="Henrissat B."/>
            <person name="Grigoriev I.V."/>
            <person name="Yang Z.L."/>
            <person name="Xu J."/>
            <person name="Martin F.M."/>
        </authorList>
    </citation>
    <scope>NUCLEOTIDE SEQUENCE</scope>
    <source>
        <strain evidence="1">ATCC 28755</strain>
    </source>
</reference>
<sequence length="209" mass="23962">MSLQDAERILEKAVIGRTAFQRFSKNVLADLCAANNLTHELNSSKRTLLKADYENALFDFRERQGRRSKVSQTRLAPVKTPHMQHEQTFNNMPDDDMMVSEDVDTFKRQEQVGSRTRTYMPAISVATVTVRVYNKAKDWMHINEKACALDSNGDLNLSLVSQTIGTNAMCRIVDPTNYHLFYQYEPGILRADDLEDLLDDGFLRVVFIH</sequence>
<name>A0ACB7ZSF1_9AGAM</name>
<comment type="caution">
    <text evidence="1">The sequence shown here is derived from an EMBL/GenBank/DDBJ whole genome shotgun (WGS) entry which is preliminary data.</text>
</comment>
<dbReference type="EMBL" id="MU268724">
    <property type="protein sequence ID" value="KAH7903856.1"/>
    <property type="molecule type" value="Genomic_DNA"/>
</dbReference>
<accession>A0ACB7ZSF1</accession>
<evidence type="ECO:0000313" key="2">
    <source>
        <dbReference type="Proteomes" id="UP000790377"/>
    </source>
</evidence>
<keyword evidence="2" id="KW-1185">Reference proteome</keyword>
<protein>
    <submittedName>
        <fullName evidence="1">Uncharacterized protein</fullName>
    </submittedName>
</protein>
<dbReference type="Proteomes" id="UP000790377">
    <property type="component" value="Unassembled WGS sequence"/>
</dbReference>